<evidence type="ECO:0000256" key="7">
    <source>
        <dbReference type="SAM" id="Phobius"/>
    </source>
</evidence>
<accession>A0ABR1YNR9</accession>
<sequence>MPGGVVPPTELAIAWQTDLETYPRGERRGNEVIIIVTVLLFLTLWILAARLWARVKVQHNAGLDDILIVIAAVPTFGLGVAIILGHIYYGFDRHAWELDLEEGYQTRKITFAIALLYVVGTGLTKVSILSFYRRLGSEISPRYVIVVQAAIVFVGAYMITFTVAFCVGCRPINAFWRQLDPRWRATNEYKCFDEAADVLAASAVSLVQDLLACGLPLLIMWQLSIPRRQKIALSGVFSLGSFLCVVGAIRIYYIYRVYFVTYDTTWAAGHVWIWTSVEACLGIACASAPALRLFFRRVLGGASMNGSSGYSHRLSRSWGIASRQSGTASRLGRWSHLSSKIRRSTSDMDFMDASNASGGDGLSLNSTTTSEIHHSNHLHSISEIDYSSPKKTPFAESIQEIDEDALPEKRDEEYRIGSLQWVNAPHVVPGELKGYHYPASEPTRARADALDTLSSKKSSPSLQSMRSARSQQSKGSASPKTPAQAHLRTSNDSNDRPHPPPPPTCTARHYNQTHLPPIRPPPPHTSTSATTSPATASPRPSGDRPYPPPSCTARHYNQTHLPPIRPPPPHPSSSSTSPSTTSPKTSTDRQPAPPSCTARHYNQTHLPPIRPPPPHTGPSYTSPTTTTSSPATGTGTKSNLPPITPSPPERELMENEQTATDTDDDVINLYSGTASGSRSPSPASSFPLPPTKSPSFSNWPLPAPSSPGGAAHSNRSGDLHTLPSQQRLLSSERLQSTERLQGSSSGGTSYTTAFPTAVSPSTTPSSPKYSFIPKTTPTPPPPPVPVAAPPPPPPPPSQPAAPATGTAPVPATAPAAAPPKPAASPSPEPTRPRSNMLMDTDLLFAEAAQAAEASIAAEKRREIERYNEQQRQLAAQQQQQQQAQQLRVHPIHNYFQSESSTQSSISTLSLSPTESRQQRDMWARRGGLPGGTELGAQRWGGDGGRWGGNGNGNGSRENLRREDMGLRQRQGQGEGQSLRDPGRVGMGRRAAVRR</sequence>
<feature type="domain" description="Rhodopsin" evidence="8">
    <location>
        <begin position="49"/>
        <end position="297"/>
    </location>
</feature>
<dbReference type="InterPro" id="IPR052337">
    <property type="entry name" value="SAT4-like"/>
</dbReference>
<feature type="compositionally biased region" description="Pro residues" evidence="6">
    <location>
        <begin position="776"/>
        <end position="799"/>
    </location>
</feature>
<comment type="subcellular location">
    <subcellularLocation>
        <location evidence="1">Membrane</location>
        <topology evidence="1">Multi-pass membrane protein</topology>
    </subcellularLocation>
</comment>
<feature type="compositionally biased region" description="Polar residues" evidence="6">
    <location>
        <begin position="468"/>
        <end position="492"/>
    </location>
</feature>
<dbReference type="Pfam" id="PF20684">
    <property type="entry name" value="Fung_rhodopsin"/>
    <property type="match status" value="1"/>
</dbReference>
<evidence type="ECO:0000256" key="4">
    <source>
        <dbReference type="ARBA" id="ARBA00023136"/>
    </source>
</evidence>
<keyword evidence="3 7" id="KW-1133">Transmembrane helix</keyword>
<evidence type="ECO:0000256" key="2">
    <source>
        <dbReference type="ARBA" id="ARBA00022692"/>
    </source>
</evidence>
<evidence type="ECO:0000256" key="1">
    <source>
        <dbReference type="ARBA" id="ARBA00004141"/>
    </source>
</evidence>
<feature type="transmembrane region" description="Helical" evidence="7">
    <location>
        <begin position="65"/>
        <end position="89"/>
    </location>
</feature>
<feature type="compositionally biased region" description="Polar residues" evidence="6">
    <location>
        <begin position="722"/>
        <end position="741"/>
    </location>
</feature>
<gene>
    <name evidence="9" type="ORF">HDK90DRAFT_281153</name>
</gene>
<feature type="compositionally biased region" description="Low complexity" evidence="6">
    <location>
        <begin position="967"/>
        <end position="979"/>
    </location>
</feature>
<dbReference type="PANTHER" id="PTHR33048:SF129">
    <property type="entry name" value="INTEGRAL MEMBRANE PROTEIN-RELATED"/>
    <property type="match status" value="1"/>
</dbReference>
<feature type="region of interest" description="Disordered" evidence="6">
    <location>
        <begin position="866"/>
        <end position="994"/>
    </location>
</feature>
<comment type="caution">
    <text evidence="9">The sequence shown here is derived from an EMBL/GenBank/DDBJ whole genome shotgun (WGS) entry which is preliminary data.</text>
</comment>
<comment type="similarity">
    <text evidence="5">Belongs to the SAT4 family.</text>
</comment>
<evidence type="ECO:0000256" key="6">
    <source>
        <dbReference type="SAM" id="MobiDB-lite"/>
    </source>
</evidence>
<feature type="compositionally biased region" description="Low complexity" evidence="6">
    <location>
        <begin position="742"/>
        <end position="767"/>
    </location>
</feature>
<proteinExistence type="inferred from homology"/>
<feature type="compositionally biased region" description="Low complexity" evidence="6">
    <location>
        <begin position="525"/>
        <end position="544"/>
    </location>
</feature>
<dbReference type="Proteomes" id="UP001492380">
    <property type="component" value="Unassembled WGS sequence"/>
</dbReference>
<feature type="transmembrane region" description="Helical" evidence="7">
    <location>
        <begin position="109"/>
        <end position="131"/>
    </location>
</feature>
<feature type="transmembrane region" description="Helical" evidence="7">
    <location>
        <begin position="32"/>
        <end position="53"/>
    </location>
</feature>
<feature type="compositionally biased region" description="Low complexity" evidence="6">
    <location>
        <begin position="453"/>
        <end position="467"/>
    </location>
</feature>
<name>A0ABR1YNR9_9PEZI</name>
<keyword evidence="4 7" id="KW-0472">Membrane</keyword>
<feature type="compositionally biased region" description="Low complexity" evidence="6">
    <location>
        <begin position="896"/>
        <end position="915"/>
    </location>
</feature>
<feature type="transmembrane region" description="Helical" evidence="7">
    <location>
        <begin position="198"/>
        <end position="219"/>
    </location>
</feature>
<reference evidence="9 10" key="1">
    <citation type="submission" date="2024-04" db="EMBL/GenBank/DDBJ databases">
        <title>Phyllosticta paracitricarpa is synonymous to the EU quarantine fungus P. citricarpa based on phylogenomic analyses.</title>
        <authorList>
            <consortium name="Lawrence Berkeley National Laboratory"/>
            <person name="Van Ingen-Buijs V.A."/>
            <person name="Van Westerhoven A.C."/>
            <person name="Haridas S."/>
            <person name="Skiadas P."/>
            <person name="Martin F."/>
            <person name="Groenewald J.Z."/>
            <person name="Crous P.W."/>
            <person name="Seidl M.F."/>
        </authorList>
    </citation>
    <scope>NUCLEOTIDE SEQUENCE [LARGE SCALE GENOMIC DNA]</scope>
    <source>
        <strain evidence="9 10">CBS 123374</strain>
    </source>
</reference>
<keyword evidence="10" id="KW-1185">Reference proteome</keyword>
<evidence type="ECO:0000256" key="3">
    <source>
        <dbReference type="ARBA" id="ARBA00022989"/>
    </source>
</evidence>
<organism evidence="9 10">
    <name type="scientific">Phyllosticta capitalensis</name>
    <dbReference type="NCBI Taxonomy" id="121624"/>
    <lineage>
        <taxon>Eukaryota</taxon>
        <taxon>Fungi</taxon>
        <taxon>Dikarya</taxon>
        <taxon>Ascomycota</taxon>
        <taxon>Pezizomycotina</taxon>
        <taxon>Dothideomycetes</taxon>
        <taxon>Dothideomycetes incertae sedis</taxon>
        <taxon>Botryosphaeriales</taxon>
        <taxon>Phyllostictaceae</taxon>
        <taxon>Phyllosticta</taxon>
    </lineage>
</organism>
<feature type="compositionally biased region" description="Pro residues" evidence="6">
    <location>
        <begin position="816"/>
        <end position="829"/>
    </location>
</feature>
<dbReference type="InterPro" id="IPR049326">
    <property type="entry name" value="Rhodopsin_dom_fungi"/>
</dbReference>
<keyword evidence="2 7" id="KW-0812">Transmembrane</keyword>
<evidence type="ECO:0000313" key="10">
    <source>
        <dbReference type="Proteomes" id="UP001492380"/>
    </source>
</evidence>
<feature type="compositionally biased region" description="Basic and acidic residues" evidence="6">
    <location>
        <begin position="957"/>
        <end position="966"/>
    </location>
</feature>
<evidence type="ECO:0000256" key="5">
    <source>
        <dbReference type="ARBA" id="ARBA00038359"/>
    </source>
</evidence>
<feature type="compositionally biased region" description="Low complexity" evidence="6">
    <location>
        <begin position="572"/>
        <end position="585"/>
    </location>
</feature>
<feature type="transmembrane region" description="Helical" evidence="7">
    <location>
        <begin position="231"/>
        <end position="253"/>
    </location>
</feature>
<feature type="compositionally biased region" description="Low complexity" evidence="6">
    <location>
        <begin position="800"/>
        <end position="815"/>
    </location>
</feature>
<dbReference type="PANTHER" id="PTHR33048">
    <property type="entry name" value="PTH11-LIKE INTEGRAL MEMBRANE PROTEIN (AFU_ORTHOLOGUE AFUA_5G11245)"/>
    <property type="match status" value="1"/>
</dbReference>
<feature type="transmembrane region" description="Helical" evidence="7">
    <location>
        <begin position="143"/>
        <end position="165"/>
    </location>
</feature>
<feature type="compositionally biased region" description="Low complexity" evidence="6">
    <location>
        <begin position="869"/>
        <end position="887"/>
    </location>
</feature>
<feature type="region of interest" description="Disordered" evidence="6">
    <location>
        <begin position="448"/>
        <end position="842"/>
    </location>
</feature>
<dbReference type="EMBL" id="JBBWRZ010000006">
    <property type="protein sequence ID" value="KAK8233874.1"/>
    <property type="molecule type" value="Genomic_DNA"/>
</dbReference>
<feature type="compositionally biased region" description="Low complexity" evidence="6">
    <location>
        <begin position="671"/>
        <end position="686"/>
    </location>
</feature>
<feature type="compositionally biased region" description="Low complexity" evidence="6">
    <location>
        <begin position="617"/>
        <end position="636"/>
    </location>
</feature>
<feature type="compositionally biased region" description="Gly residues" evidence="6">
    <location>
        <begin position="927"/>
        <end position="953"/>
    </location>
</feature>
<evidence type="ECO:0000313" key="9">
    <source>
        <dbReference type="EMBL" id="KAK8233874.1"/>
    </source>
</evidence>
<protein>
    <recommendedName>
        <fullName evidence="8">Rhodopsin domain-containing protein</fullName>
    </recommendedName>
</protein>
<evidence type="ECO:0000259" key="8">
    <source>
        <dbReference type="Pfam" id="PF20684"/>
    </source>
</evidence>